<accession>A0A3L6FJ79</accession>
<dbReference type="ExpressionAtlas" id="A0A3L6FJ79">
    <property type="expression patterns" value="baseline and differential"/>
</dbReference>
<sequence>MVVRAEPDPRYVFQFGGEPECGPVVYQVPGGAARGGQRQPVFTCRFSAGRRAARSRLVFSLACCLPDTRFCVPLAIFSSICLLVQLSLSSLCQYFVWSSFIV</sequence>
<dbReference type="EMBL" id="NCVQ01000004">
    <property type="protein sequence ID" value="PWZ31727.1"/>
    <property type="molecule type" value="Genomic_DNA"/>
</dbReference>
<dbReference type="Pfam" id="PF06219">
    <property type="entry name" value="DUF1005"/>
    <property type="match status" value="1"/>
</dbReference>
<protein>
    <submittedName>
        <fullName evidence="1">Uncharacterized protein</fullName>
    </submittedName>
</protein>
<gene>
    <name evidence="1" type="ORF">Zm00014a_024808</name>
</gene>
<dbReference type="AlphaFoldDB" id="A0A3L6FJ79"/>
<comment type="caution">
    <text evidence="1">The sequence shown here is derived from an EMBL/GenBank/DDBJ whole genome shotgun (WGS) entry which is preliminary data.</text>
</comment>
<dbReference type="InterPro" id="IPR010410">
    <property type="entry name" value="DUF1005"/>
</dbReference>
<evidence type="ECO:0000313" key="1">
    <source>
        <dbReference type="EMBL" id="PWZ31727.1"/>
    </source>
</evidence>
<dbReference type="Proteomes" id="UP000251960">
    <property type="component" value="Chromosome 3"/>
</dbReference>
<evidence type="ECO:0000313" key="2">
    <source>
        <dbReference type="Proteomes" id="UP000251960"/>
    </source>
</evidence>
<dbReference type="PANTHER" id="PTHR31317">
    <property type="entry name" value="OS08G0163500 PROTEIN"/>
    <property type="match status" value="1"/>
</dbReference>
<organism evidence="1 2">
    <name type="scientific">Zea mays</name>
    <name type="common">Maize</name>
    <dbReference type="NCBI Taxonomy" id="4577"/>
    <lineage>
        <taxon>Eukaryota</taxon>
        <taxon>Viridiplantae</taxon>
        <taxon>Streptophyta</taxon>
        <taxon>Embryophyta</taxon>
        <taxon>Tracheophyta</taxon>
        <taxon>Spermatophyta</taxon>
        <taxon>Magnoliopsida</taxon>
        <taxon>Liliopsida</taxon>
        <taxon>Poales</taxon>
        <taxon>Poaceae</taxon>
        <taxon>PACMAD clade</taxon>
        <taxon>Panicoideae</taxon>
        <taxon>Andropogonodae</taxon>
        <taxon>Andropogoneae</taxon>
        <taxon>Tripsacinae</taxon>
        <taxon>Zea</taxon>
    </lineage>
</organism>
<name>A0A3L6FJ79_MAIZE</name>
<reference evidence="1 2" key="1">
    <citation type="journal article" date="2018" name="Nat. Genet.">
        <title>Extensive intraspecific gene order and gene structural variations between Mo17 and other maize genomes.</title>
        <authorList>
            <person name="Sun S."/>
            <person name="Zhou Y."/>
            <person name="Chen J."/>
            <person name="Shi J."/>
            <person name="Zhao H."/>
            <person name="Zhao H."/>
            <person name="Song W."/>
            <person name="Zhang M."/>
            <person name="Cui Y."/>
            <person name="Dong X."/>
            <person name="Liu H."/>
            <person name="Ma X."/>
            <person name="Jiao Y."/>
            <person name="Wang B."/>
            <person name="Wei X."/>
            <person name="Stein J.C."/>
            <person name="Glaubitz J.C."/>
            <person name="Lu F."/>
            <person name="Yu G."/>
            <person name="Liang C."/>
            <person name="Fengler K."/>
            <person name="Li B."/>
            <person name="Rafalski A."/>
            <person name="Schnable P.S."/>
            <person name="Ware D.H."/>
            <person name="Buckler E.S."/>
            <person name="Lai J."/>
        </authorList>
    </citation>
    <scope>NUCLEOTIDE SEQUENCE [LARGE SCALE GENOMIC DNA]</scope>
    <source>
        <strain evidence="2">cv. Missouri 17</strain>
        <tissue evidence="1">Seedling</tissue>
    </source>
</reference>
<dbReference type="PANTHER" id="PTHR31317:SF14">
    <property type="entry name" value="DUF1005 FAMILY PROTEIN (DUF1005)"/>
    <property type="match status" value="1"/>
</dbReference>
<proteinExistence type="predicted"/>